<dbReference type="InterPro" id="IPR001357">
    <property type="entry name" value="BRCT_dom"/>
</dbReference>
<dbReference type="CDD" id="cd17731">
    <property type="entry name" value="BRCT_TopBP1_rpt2_like"/>
    <property type="match status" value="1"/>
</dbReference>
<evidence type="ECO:0000313" key="3">
    <source>
        <dbReference type="EMBL" id="KAH0537328.1"/>
    </source>
</evidence>
<evidence type="ECO:0000313" key="4">
    <source>
        <dbReference type="Proteomes" id="UP000698800"/>
    </source>
</evidence>
<dbReference type="SUPFAM" id="SSF52113">
    <property type="entry name" value="BRCT domain"/>
    <property type="match status" value="1"/>
</dbReference>
<organism evidence="3 4">
    <name type="scientific">Glutinoglossum americanum</name>
    <dbReference type="NCBI Taxonomy" id="1670608"/>
    <lineage>
        <taxon>Eukaryota</taxon>
        <taxon>Fungi</taxon>
        <taxon>Dikarya</taxon>
        <taxon>Ascomycota</taxon>
        <taxon>Pezizomycotina</taxon>
        <taxon>Geoglossomycetes</taxon>
        <taxon>Geoglossales</taxon>
        <taxon>Geoglossaceae</taxon>
        <taxon>Glutinoglossum</taxon>
    </lineage>
</organism>
<dbReference type="SMART" id="SM00292">
    <property type="entry name" value="BRCT"/>
    <property type="match status" value="1"/>
</dbReference>
<feature type="domain" description="WGR" evidence="2">
    <location>
        <begin position="142"/>
        <end position="249"/>
    </location>
</feature>
<proteinExistence type="predicted"/>
<feature type="domain" description="BRCT" evidence="1">
    <location>
        <begin position="1"/>
        <end position="107"/>
    </location>
</feature>
<dbReference type="Pfam" id="PF00533">
    <property type="entry name" value="BRCT"/>
    <property type="match status" value="1"/>
</dbReference>
<dbReference type="InterPro" id="IPR036930">
    <property type="entry name" value="WGR_dom_sf"/>
</dbReference>
<name>A0A9P8I2G2_9PEZI</name>
<evidence type="ECO:0000259" key="1">
    <source>
        <dbReference type="PROSITE" id="PS50172"/>
    </source>
</evidence>
<dbReference type="OrthoDB" id="342264at2759"/>
<dbReference type="PROSITE" id="PS51977">
    <property type="entry name" value="WGR"/>
    <property type="match status" value="1"/>
</dbReference>
<dbReference type="InterPro" id="IPR059215">
    <property type="entry name" value="BRCT2_TopBP1-like"/>
</dbReference>
<dbReference type="Gene3D" id="3.40.50.10190">
    <property type="entry name" value="BRCT domain"/>
    <property type="match status" value="1"/>
</dbReference>
<protein>
    <recommendedName>
        <fullName evidence="5">BRCT domain-containing protein</fullName>
    </recommendedName>
</protein>
<gene>
    <name evidence="3" type="ORF">FGG08_005882</name>
</gene>
<dbReference type="Proteomes" id="UP000698800">
    <property type="component" value="Unassembled WGS sequence"/>
</dbReference>
<dbReference type="InterPro" id="IPR036420">
    <property type="entry name" value="BRCT_dom_sf"/>
</dbReference>
<dbReference type="SUPFAM" id="SSF142921">
    <property type="entry name" value="WGR domain-like"/>
    <property type="match status" value="1"/>
</dbReference>
<comment type="caution">
    <text evidence="3">The sequence shown here is derived from an EMBL/GenBank/DDBJ whole genome shotgun (WGS) entry which is preliminary data.</text>
</comment>
<reference evidence="3" key="1">
    <citation type="submission" date="2021-03" db="EMBL/GenBank/DDBJ databases">
        <title>Comparative genomics and phylogenomic investigation of the class Geoglossomycetes provide insights into ecological specialization and systematics.</title>
        <authorList>
            <person name="Melie T."/>
            <person name="Pirro S."/>
            <person name="Miller A.N."/>
            <person name="Quandt A."/>
        </authorList>
    </citation>
    <scope>NUCLEOTIDE SEQUENCE</scope>
    <source>
        <strain evidence="3">GBOQ0MN5Z8</strain>
    </source>
</reference>
<dbReference type="InterPro" id="IPR008893">
    <property type="entry name" value="WGR_domain"/>
</dbReference>
<evidence type="ECO:0008006" key="5">
    <source>
        <dbReference type="Google" id="ProtNLM"/>
    </source>
</evidence>
<accession>A0A9P8I2G2</accession>
<evidence type="ECO:0000259" key="2">
    <source>
        <dbReference type="PROSITE" id="PS51977"/>
    </source>
</evidence>
<dbReference type="EMBL" id="JAGHQL010000151">
    <property type="protein sequence ID" value="KAH0537328.1"/>
    <property type="molecule type" value="Genomic_DNA"/>
</dbReference>
<dbReference type="PROSITE" id="PS50172">
    <property type="entry name" value="BRCT"/>
    <property type="match status" value="1"/>
</dbReference>
<keyword evidence="4" id="KW-1185">Reference proteome</keyword>
<sequence length="259" mass="29726">MKNPFANLTVAVAGNFGKKVKSGDIQRWVEKAGGVYSAKVSKNTTHLVCSWEDYKAKSPKANFMGPAAAGTYPVKKACQHGIHVVSYDWLEDSLQARRARKERGKYLMANVEKEKRKEKKLIKRGIKKVDKKIRKGEKKADTHHIYVDETGFEYNIRLARVVDIATNKNDYFYLKIYETNTLPHLYASIARYRRPGAAGTEILSPIGSYFHEAFASFRRGFEARTGRFWEDRLDRVAQMGEREVVGGKYFYRPPAFQWA</sequence>
<dbReference type="AlphaFoldDB" id="A0A9P8I2G2"/>